<dbReference type="Proteomes" id="UP001320706">
    <property type="component" value="Unassembled WGS sequence"/>
</dbReference>
<dbReference type="EMBL" id="JAMKPW020000005">
    <property type="protein sequence ID" value="KAK8217519.1"/>
    <property type="molecule type" value="Genomic_DNA"/>
</dbReference>
<proteinExistence type="predicted"/>
<protein>
    <submittedName>
        <fullName evidence="1">Uncharacterized protein</fullName>
    </submittedName>
</protein>
<evidence type="ECO:0000313" key="2">
    <source>
        <dbReference type="Proteomes" id="UP001320706"/>
    </source>
</evidence>
<reference evidence="1" key="1">
    <citation type="submission" date="2024-02" db="EMBL/GenBank/DDBJ databases">
        <title>Metagenome Assembled Genome of Zalaria obscura JY119.</title>
        <authorList>
            <person name="Vighnesh L."/>
            <person name="Jagadeeshwari U."/>
            <person name="Venkata Ramana C."/>
            <person name="Sasikala C."/>
        </authorList>
    </citation>
    <scope>NUCLEOTIDE SEQUENCE</scope>
    <source>
        <strain evidence="1">JY119</strain>
    </source>
</reference>
<accession>A0ACC3SKP8</accession>
<organism evidence="1 2">
    <name type="scientific">Zalaria obscura</name>
    <dbReference type="NCBI Taxonomy" id="2024903"/>
    <lineage>
        <taxon>Eukaryota</taxon>
        <taxon>Fungi</taxon>
        <taxon>Dikarya</taxon>
        <taxon>Ascomycota</taxon>
        <taxon>Pezizomycotina</taxon>
        <taxon>Dothideomycetes</taxon>
        <taxon>Dothideomycetidae</taxon>
        <taxon>Dothideales</taxon>
        <taxon>Zalariaceae</taxon>
        <taxon>Zalaria</taxon>
    </lineage>
</organism>
<gene>
    <name evidence="1" type="ORF">M8818_001277</name>
</gene>
<evidence type="ECO:0000313" key="1">
    <source>
        <dbReference type="EMBL" id="KAK8217519.1"/>
    </source>
</evidence>
<comment type="caution">
    <text evidence="1">The sequence shown here is derived from an EMBL/GenBank/DDBJ whole genome shotgun (WGS) entry which is preliminary data.</text>
</comment>
<name>A0ACC3SKP8_9PEZI</name>
<keyword evidence="2" id="KW-1185">Reference proteome</keyword>
<sequence>MRDALHRRSGNRELRWRADTWRRRGKAIHSVRDLILCYYASFIVVRIPVKGRAGMRRVVPRKVERADAIKRRRVESVFTKRLRPFYGSLGRPVQLHGGFSAQ</sequence>